<dbReference type="Pfam" id="PF09335">
    <property type="entry name" value="VTT_dom"/>
    <property type="match status" value="1"/>
</dbReference>
<evidence type="ECO:0000259" key="8">
    <source>
        <dbReference type="Pfam" id="PF09335"/>
    </source>
</evidence>
<keyword evidence="4 7" id="KW-0812">Transmembrane</keyword>
<keyword evidence="6 7" id="KW-0472">Membrane</keyword>
<feature type="transmembrane region" description="Helical" evidence="7">
    <location>
        <begin position="60"/>
        <end position="81"/>
    </location>
</feature>
<feature type="domain" description="VTT" evidence="8">
    <location>
        <begin position="40"/>
        <end position="161"/>
    </location>
</feature>
<feature type="transmembrane region" description="Helical" evidence="7">
    <location>
        <begin position="20"/>
        <end position="48"/>
    </location>
</feature>
<comment type="subcellular location">
    <subcellularLocation>
        <location evidence="1 7">Cell membrane</location>
        <topology evidence="1 7">Multi-pass membrane protein</topology>
    </subcellularLocation>
</comment>
<dbReference type="Proteomes" id="UP000034531">
    <property type="component" value="Unassembled WGS sequence"/>
</dbReference>
<dbReference type="PANTHER" id="PTHR30353">
    <property type="entry name" value="INNER MEMBRANE PROTEIN DEDA-RELATED"/>
    <property type="match status" value="1"/>
</dbReference>
<dbReference type="EMBL" id="LBYI01000014">
    <property type="protein sequence ID" value="KKR50160.1"/>
    <property type="molecule type" value="Genomic_DNA"/>
</dbReference>
<evidence type="ECO:0000313" key="10">
    <source>
        <dbReference type="Proteomes" id="UP000034531"/>
    </source>
</evidence>
<proteinExistence type="inferred from homology"/>
<evidence type="ECO:0000313" key="9">
    <source>
        <dbReference type="EMBL" id="KKR50160.1"/>
    </source>
</evidence>
<protein>
    <submittedName>
        <fullName evidence="9">DedA</fullName>
    </submittedName>
</protein>
<dbReference type="AlphaFoldDB" id="A0A0G0TSZ1"/>
<evidence type="ECO:0000256" key="2">
    <source>
        <dbReference type="ARBA" id="ARBA00010792"/>
    </source>
</evidence>
<evidence type="ECO:0000256" key="6">
    <source>
        <dbReference type="ARBA" id="ARBA00023136"/>
    </source>
</evidence>
<name>A0A0G0TSZ1_9BACT</name>
<dbReference type="GO" id="GO:0005886">
    <property type="term" value="C:plasma membrane"/>
    <property type="evidence" value="ECO:0007669"/>
    <property type="project" value="UniProtKB-SubCell"/>
</dbReference>
<keyword evidence="3 7" id="KW-1003">Cell membrane</keyword>
<dbReference type="InterPro" id="IPR032818">
    <property type="entry name" value="DedA-like"/>
</dbReference>
<evidence type="ECO:0000256" key="5">
    <source>
        <dbReference type="ARBA" id="ARBA00022989"/>
    </source>
</evidence>
<accession>A0A0G0TSZ1</accession>
<organism evidence="9 10">
    <name type="scientific">Candidatus Curtissbacteria bacterium GW2011_GWA1_40_16</name>
    <dbReference type="NCBI Taxonomy" id="1618405"/>
    <lineage>
        <taxon>Bacteria</taxon>
        <taxon>Candidatus Curtissiibacteriota</taxon>
    </lineage>
</organism>
<feature type="transmembrane region" description="Helical" evidence="7">
    <location>
        <begin position="141"/>
        <end position="161"/>
    </location>
</feature>
<comment type="caution">
    <text evidence="9">The sequence shown here is derived from an EMBL/GenBank/DDBJ whole genome shotgun (WGS) entry which is preliminary data.</text>
</comment>
<reference evidence="9 10" key="1">
    <citation type="journal article" date="2015" name="Nature">
        <title>rRNA introns, odd ribosomes, and small enigmatic genomes across a large radiation of phyla.</title>
        <authorList>
            <person name="Brown C.T."/>
            <person name="Hug L.A."/>
            <person name="Thomas B.C."/>
            <person name="Sharon I."/>
            <person name="Castelle C.J."/>
            <person name="Singh A."/>
            <person name="Wilkins M.J."/>
            <person name="Williams K.H."/>
            <person name="Banfield J.F."/>
        </authorList>
    </citation>
    <scope>NUCLEOTIDE SEQUENCE [LARGE SCALE GENOMIC DNA]</scope>
</reference>
<keyword evidence="5 7" id="KW-1133">Transmembrane helix</keyword>
<feature type="transmembrane region" description="Helical" evidence="7">
    <location>
        <begin position="173"/>
        <end position="193"/>
    </location>
</feature>
<evidence type="ECO:0000256" key="7">
    <source>
        <dbReference type="RuleBase" id="RU367016"/>
    </source>
</evidence>
<evidence type="ECO:0000256" key="3">
    <source>
        <dbReference type="ARBA" id="ARBA00022475"/>
    </source>
</evidence>
<sequence length="223" mass="25150">MLPSATEVLNLVEFLIAKYGLLIIPVGAFLENSVILGFIFPGVTLIFLSGYVARTQNENLVFIVILAVIGSFLGDNFDYFLGRKAGDLLVKKPLFRRPIKLVEPFVKKHGIWAIFAGRFSAWSRAWVALVSGIVRFSYWKFVLASFCSAVVWTSLWIIGGYLVGGNKQLIEEWLGRGTFVFWVAFAVGLVYYFRTRLKLLVDLAVFEGKKHGNNVKNKIKARF</sequence>
<dbReference type="PANTHER" id="PTHR30353:SF15">
    <property type="entry name" value="INNER MEMBRANE PROTEIN YABI"/>
    <property type="match status" value="1"/>
</dbReference>
<evidence type="ECO:0000256" key="1">
    <source>
        <dbReference type="ARBA" id="ARBA00004651"/>
    </source>
</evidence>
<feature type="transmembrane region" description="Helical" evidence="7">
    <location>
        <begin position="111"/>
        <end position="134"/>
    </location>
</feature>
<gene>
    <name evidence="9" type="ORF">UT84_C0014G0008</name>
</gene>
<comment type="similarity">
    <text evidence="2 7">Belongs to the DedA family.</text>
</comment>
<dbReference type="InterPro" id="IPR032816">
    <property type="entry name" value="VTT_dom"/>
</dbReference>
<evidence type="ECO:0000256" key="4">
    <source>
        <dbReference type="ARBA" id="ARBA00022692"/>
    </source>
</evidence>